<sequence>MFPATCTPTISKLSLFGLGIGYGHSAIHLRYVFKTFDILNELCIIFDAMQHIVEHECSQDFVNLVPYAVWYCLTLRFVNCHSKS</sequence>
<dbReference type="EMBL" id="LLXH01001013">
    <property type="protein sequence ID" value="PKC61257.1"/>
    <property type="molecule type" value="Genomic_DNA"/>
</dbReference>
<reference evidence="1 2" key="1">
    <citation type="submission" date="2017-10" db="EMBL/GenBank/DDBJ databases">
        <title>Extensive intraspecific genome diversity in a model arbuscular mycorrhizal fungus.</title>
        <authorList>
            <person name="Chen E.C.H."/>
            <person name="Morin E."/>
            <person name="Baudet D."/>
            <person name="Noel J."/>
            <person name="Ndikumana S."/>
            <person name="Charron P."/>
            <person name="St-Onge C."/>
            <person name="Giorgi J."/>
            <person name="Grigoriev I.V."/>
            <person name="Roux C."/>
            <person name="Martin F.M."/>
            <person name="Corradi N."/>
        </authorList>
    </citation>
    <scope>NUCLEOTIDE SEQUENCE [LARGE SCALE GENOMIC DNA]</scope>
    <source>
        <strain evidence="1 2">A1</strain>
    </source>
</reference>
<protein>
    <submittedName>
        <fullName evidence="1">Uncharacterized protein</fullName>
    </submittedName>
</protein>
<gene>
    <name evidence="1" type="ORF">RhiirA1_466822</name>
</gene>
<dbReference type="AlphaFoldDB" id="A0A2N0RD76"/>
<evidence type="ECO:0000313" key="1">
    <source>
        <dbReference type="EMBL" id="PKC61257.1"/>
    </source>
</evidence>
<organism evidence="1 2">
    <name type="scientific">Rhizophagus irregularis</name>
    <dbReference type="NCBI Taxonomy" id="588596"/>
    <lineage>
        <taxon>Eukaryota</taxon>
        <taxon>Fungi</taxon>
        <taxon>Fungi incertae sedis</taxon>
        <taxon>Mucoromycota</taxon>
        <taxon>Glomeromycotina</taxon>
        <taxon>Glomeromycetes</taxon>
        <taxon>Glomerales</taxon>
        <taxon>Glomeraceae</taxon>
        <taxon>Rhizophagus</taxon>
    </lineage>
</organism>
<evidence type="ECO:0000313" key="2">
    <source>
        <dbReference type="Proteomes" id="UP000232688"/>
    </source>
</evidence>
<dbReference type="Proteomes" id="UP000232688">
    <property type="component" value="Unassembled WGS sequence"/>
</dbReference>
<proteinExistence type="predicted"/>
<reference evidence="1 2" key="2">
    <citation type="submission" date="2017-10" db="EMBL/GenBank/DDBJ databases">
        <title>Genome analyses suggest a sexual origin of heterokaryosis in a supposedly ancient asexual fungus.</title>
        <authorList>
            <person name="Corradi N."/>
            <person name="Sedzielewska K."/>
            <person name="Noel J."/>
            <person name="Charron P."/>
            <person name="Farinelli L."/>
            <person name="Marton T."/>
            <person name="Kruger M."/>
            <person name="Pelin A."/>
            <person name="Brachmann A."/>
            <person name="Corradi N."/>
        </authorList>
    </citation>
    <scope>NUCLEOTIDE SEQUENCE [LARGE SCALE GENOMIC DNA]</scope>
    <source>
        <strain evidence="1 2">A1</strain>
    </source>
</reference>
<accession>A0A2N0RD76</accession>
<name>A0A2N0RD76_9GLOM</name>
<dbReference type="VEuPathDB" id="FungiDB:RhiirA1_466822"/>
<comment type="caution">
    <text evidence="1">The sequence shown here is derived from an EMBL/GenBank/DDBJ whole genome shotgun (WGS) entry which is preliminary data.</text>
</comment>